<feature type="compositionally biased region" description="Acidic residues" evidence="1">
    <location>
        <begin position="408"/>
        <end position="422"/>
    </location>
</feature>
<dbReference type="EMBL" id="RCHS01003258">
    <property type="protein sequence ID" value="RMX42816.1"/>
    <property type="molecule type" value="Genomic_DNA"/>
</dbReference>
<name>A0A3M6TN70_POCDA</name>
<comment type="caution">
    <text evidence="2">The sequence shown here is derived from an EMBL/GenBank/DDBJ whole genome shotgun (WGS) entry which is preliminary data.</text>
</comment>
<dbReference type="Proteomes" id="UP000275408">
    <property type="component" value="Unassembled WGS sequence"/>
</dbReference>
<protein>
    <submittedName>
        <fullName evidence="2">Uncharacterized protein</fullName>
    </submittedName>
</protein>
<proteinExistence type="predicted"/>
<accession>A0A3M6TN70</accession>
<sequence>MATESEIEELQLELEAKVCGLDVDALGQLAEHLELEKGKLGRLQLSKRVREKIEQDVSEADDKKTLLVGLLAFVKEKPPPLEDDKTEVTPTKVFRRKFKIHGVVAGDNFKDGLLFASLVRQIESGIKAGYKESEIVEAVIHAIIFVSNATDGSIKYELSLVQALFLHVVETGLQDESVRAKLRPLLEVAFVTEEKLMERVDRIMSAEAEHQNKMGVAGRKGARVNQVETASPPSNQTQLNLSPAPQGESSRSQKKEPKPNTLVTALKAVQSNLASLKEAFDRVSAPVERNPTPHYVSELSAIVQGNVNRNTGDNIRHFARPYPLWKSENTEKTERRQEHAQVVRLVGRKCTVKCVLGLRLMPSGILELNDSGDEGEFPGFSPAELEMLQFPTPLAETDNHEQEQLDGTPEESLPDDAEDLSEHDEGTPVTEDCSLSFSATEGEPSLQQEPAGPRSYPVRNRRPPDVLCYDHLGNPSYHPNITLSNPATTASVSAFSPWMSAVPYRTFAMSHYWVTPYHVPVYLSPANRLTLALFY</sequence>
<evidence type="ECO:0000256" key="1">
    <source>
        <dbReference type="SAM" id="MobiDB-lite"/>
    </source>
</evidence>
<keyword evidence="3" id="KW-1185">Reference proteome</keyword>
<reference evidence="2 3" key="1">
    <citation type="journal article" date="2018" name="Sci. Rep.">
        <title>Comparative analysis of the Pocillopora damicornis genome highlights role of immune system in coral evolution.</title>
        <authorList>
            <person name="Cunning R."/>
            <person name="Bay R.A."/>
            <person name="Gillette P."/>
            <person name="Baker A.C."/>
            <person name="Traylor-Knowles N."/>
        </authorList>
    </citation>
    <scope>NUCLEOTIDE SEQUENCE [LARGE SCALE GENOMIC DNA]</scope>
    <source>
        <strain evidence="2">RSMAS</strain>
        <tissue evidence="2">Whole animal</tissue>
    </source>
</reference>
<feature type="region of interest" description="Disordered" evidence="1">
    <location>
        <begin position="211"/>
        <end position="259"/>
    </location>
</feature>
<evidence type="ECO:0000313" key="2">
    <source>
        <dbReference type="EMBL" id="RMX42816.1"/>
    </source>
</evidence>
<evidence type="ECO:0000313" key="3">
    <source>
        <dbReference type="Proteomes" id="UP000275408"/>
    </source>
</evidence>
<gene>
    <name evidence="2" type="ORF">pdam_00022492</name>
</gene>
<dbReference type="AlphaFoldDB" id="A0A3M6TN70"/>
<organism evidence="2 3">
    <name type="scientific">Pocillopora damicornis</name>
    <name type="common">Cauliflower coral</name>
    <name type="synonym">Millepora damicornis</name>
    <dbReference type="NCBI Taxonomy" id="46731"/>
    <lineage>
        <taxon>Eukaryota</taxon>
        <taxon>Metazoa</taxon>
        <taxon>Cnidaria</taxon>
        <taxon>Anthozoa</taxon>
        <taxon>Hexacorallia</taxon>
        <taxon>Scleractinia</taxon>
        <taxon>Astrocoeniina</taxon>
        <taxon>Pocilloporidae</taxon>
        <taxon>Pocillopora</taxon>
    </lineage>
</organism>
<feature type="region of interest" description="Disordered" evidence="1">
    <location>
        <begin position="397"/>
        <end position="460"/>
    </location>
</feature>
<feature type="compositionally biased region" description="Polar residues" evidence="1">
    <location>
        <begin position="226"/>
        <end position="250"/>
    </location>
</feature>